<gene>
    <name evidence="2" type="ORF">V6N11_035942</name>
</gene>
<sequence length="295" mass="33011">MCVQVDSEVRNTANLVLAEILCYLFLTGIFPFRLWSRRAAKQRELHEQRQLAAEAALNTLPLGIPVRQNNDEKDSVSSVLVVVIRSRLNVSDVVSGILGQRNPDAKWLCWKIILCSPDTKQRDQQEQKNQDTKCGNLDEATSRASTILFIISCIIPLKFQKTQLQNVLNLVPHVSCLPLLVLSGSYYVEGSNPTLVIVNEFGLHDIDKSRVSAFLAVFLGAVKFLPSVQWSSALKTASLEHSLKECRLSCFPDDIFLLQSGPKMGKDIDNHRLLLENCLVEYLTQSTKTMGIQLS</sequence>
<evidence type="ECO:0000313" key="3">
    <source>
        <dbReference type="Proteomes" id="UP001396334"/>
    </source>
</evidence>
<protein>
    <submittedName>
        <fullName evidence="2">Uncharacterized protein</fullName>
    </submittedName>
</protein>
<comment type="caution">
    <text evidence="2">The sequence shown here is derived from an EMBL/GenBank/DDBJ whole genome shotgun (WGS) entry which is preliminary data.</text>
</comment>
<proteinExistence type="predicted"/>
<dbReference type="Proteomes" id="UP001396334">
    <property type="component" value="Unassembled WGS sequence"/>
</dbReference>
<keyword evidence="1" id="KW-0472">Membrane</keyword>
<name>A0ABR2R8W3_9ROSI</name>
<reference evidence="2 3" key="1">
    <citation type="journal article" date="2024" name="G3 (Bethesda)">
        <title>Genome assembly of Hibiscus sabdariffa L. provides insights into metabolisms of medicinal natural products.</title>
        <authorList>
            <person name="Kim T."/>
        </authorList>
    </citation>
    <scope>NUCLEOTIDE SEQUENCE [LARGE SCALE GENOMIC DNA]</scope>
    <source>
        <strain evidence="2">TK-2024</strain>
        <tissue evidence="2">Old leaves</tissue>
    </source>
</reference>
<dbReference type="EMBL" id="JBBPBN010000024">
    <property type="protein sequence ID" value="KAK9009403.1"/>
    <property type="molecule type" value="Genomic_DNA"/>
</dbReference>
<accession>A0ABR2R8W3</accession>
<evidence type="ECO:0000256" key="1">
    <source>
        <dbReference type="SAM" id="Phobius"/>
    </source>
</evidence>
<keyword evidence="1" id="KW-0812">Transmembrane</keyword>
<evidence type="ECO:0000313" key="2">
    <source>
        <dbReference type="EMBL" id="KAK9009403.1"/>
    </source>
</evidence>
<feature type="transmembrane region" description="Helical" evidence="1">
    <location>
        <begin position="15"/>
        <end position="35"/>
    </location>
</feature>
<organism evidence="2 3">
    <name type="scientific">Hibiscus sabdariffa</name>
    <name type="common">roselle</name>
    <dbReference type="NCBI Taxonomy" id="183260"/>
    <lineage>
        <taxon>Eukaryota</taxon>
        <taxon>Viridiplantae</taxon>
        <taxon>Streptophyta</taxon>
        <taxon>Embryophyta</taxon>
        <taxon>Tracheophyta</taxon>
        <taxon>Spermatophyta</taxon>
        <taxon>Magnoliopsida</taxon>
        <taxon>eudicotyledons</taxon>
        <taxon>Gunneridae</taxon>
        <taxon>Pentapetalae</taxon>
        <taxon>rosids</taxon>
        <taxon>malvids</taxon>
        <taxon>Malvales</taxon>
        <taxon>Malvaceae</taxon>
        <taxon>Malvoideae</taxon>
        <taxon>Hibiscus</taxon>
    </lineage>
</organism>
<keyword evidence="1" id="KW-1133">Transmembrane helix</keyword>
<keyword evidence="3" id="KW-1185">Reference proteome</keyword>